<dbReference type="Proteomes" id="UP000190834">
    <property type="component" value="Unassembled WGS sequence"/>
</dbReference>
<keyword evidence="2" id="KW-1185">Reference proteome</keyword>
<organism evidence="1 2">
    <name type="scientific">Vibrio cincinnatiensis DSM 19608</name>
    <dbReference type="NCBI Taxonomy" id="1123491"/>
    <lineage>
        <taxon>Bacteria</taxon>
        <taxon>Pseudomonadati</taxon>
        <taxon>Pseudomonadota</taxon>
        <taxon>Gammaproteobacteria</taxon>
        <taxon>Vibrionales</taxon>
        <taxon>Vibrionaceae</taxon>
        <taxon>Vibrio</taxon>
    </lineage>
</organism>
<evidence type="ECO:0000313" key="2">
    <source>
        <dbReference type="Proteomes" id="UP000190834"/>
    </source>
</evidence>
<dbReference type="RefSeq" id="WP_078925751.1">
    <property type="nucleotide sequence ID" value="NZ_FUXB01000005.1"/>
</dbReference>
<protein>
    <recommendedName>
        <fullName evidence="3">DUF2787 domain-containing protein</fullName>
    </recommendedName>
</protein>
<dbReference type="PANTHER" id="PTHR38978:SF2">
    <property type="entry name" value="DUF2787 DOMAIN-CONTAINING PROTEIN"/>
    <property type="match status" value="1"/>
</dbReference>
<proteinExistence type="predicted"/>
<gene>
    <name evidence="1" type="ORF">SAMN02745782_01354</name>
</gene>
<dbReference type="AlphaFoldDB" id="A0A1T4NFX3"/>
<reference evidence="2" key="1">
    <citation type="submission" date="2017-02" db="EMBL/GenBank/DDBJ databases">
        <authorList>
            <person name="Varghese N."/>
            <person name="Submissions S."/>
        </authorList>
    </citation>
    <scope>NUCLEOTIDE SEQUENCE [LARGE SCALE GENOMIC DNA]</scope>
    <source>
        <strain evidence="2">DSM 19608</strain>
    </source>
</reference>
<dbReference type="GeneID" id="70584171"/>
<sequence length="144" mass="16735">MSQLTFATSTLPISHKLHDLLNEQFRASSLSSPALEGQLLLVFHFRDKAYSAENGGFHPVEIALSKMADAWHIDYLTEFAYFGHPYPELERCLDFDFQREEFFAAYQGWHPIKGSHEAQSLYQLWEHNFLAYVEMGVFDDITLR</sequence>
<evidence type="ECO:0008006" key="3">
    <source>
        <dbReference type="Google" id="ProtNLM"/>
    </source>
</evidence>
<name>A0A1T4NFX3_VIBCI</name>
<accession>A0A1T4NFX3</accession>
<dbReference type="Pfam" id="PF10980">
    <property type="entry name" value="DUF2787"/>
    <property type="match status" value="1"/>
</dbReference>
<evidence type="ECO:0000313" key="1">
    <source>
        <dbReference type="EMBL" id="SJZ77946.1"/>
    </source>
</evidence>
<dbReference type="PANTHER" id="PTHR38978">
    <property type="entry name" value="DUF2787 DOMAIN-CONTAINING PROTEIN"/>
    <property type="match status" value="1"/>
</dbReference>
<dbReference type="STRING" id="1123491.SAMN02745782_01354"/>
<dbReference type="EMBL" id="FUXB01000005">
    <property type="protein sequence ID" value="SJZ77946.1"/>
    <property type="molecule type" value="Genomic_DNA"/>
</dbReference>
<dbReference type="Gene3D" id="3.10.450.430">
    <property type="entry name" value="Protein of unknown function DUF2787"/>
    <property type="match status" value="1"/>
</dbReference>
<dbReference type="OrthoDB" id="5589278at2"/>
<dbReference type="InterPro" id="IPR021248">
    <property type="entry name" value="DUF2787"/>
</dbReference>